<gene>
    <name evidence="4" type="ORF">MAR_025950</name>
</gene>
<keyword evidence="5" id="KW-1185">Reference proteome</keyword>
<keyword evidence="1" id="KW-0175">Coiled coil</keyword>
<dbReference type="CDD" id="cd17002">
    <property type="entry name" value="CID_RPRD1"/>
    <property type="match status" value="1"/>
</dbReference>
<name>A0ABY7ER94_MYAAR</name>
<organism evidence="4 5">
    <name type="scientific">Mya arenaria</name>
    <name type="common">Soft-shell clam</name>
    <dbReference type="NCBI Taxonomy" id="6604"/>
    <lineage>
        <taxon>Eukaryota</taxon>
        <taxon>Metazoa</taxon>
        <taxon>Spiralia</taxon>
        <taxon>Lophotrochozoa</taxon>
        <taxon>Mollusca</taxon>
        <taxon>Bivalvia</taxon>
        <taxon>Autobranchia</taxon>
        <taxon>Heteroconchia</taxon>
        <taxon>Euheterodonta</taxon>
        <taxon>Imparidentia</taxon>
        <taxon>Neoheterodontei</taxon>
        <taxon>Myida</taxon>
        <taxon>Myoidea</taxon>
        <taxon>Myidae</taxon>
        <taxon>Mya</taxon>
    </lineage>
</organism>
<protein>
    <submittedName>
        <fullName evidence="4">RPR1A-like protein</fullName>
    </submittedName>
</protein>
<sequence>MSSFSENNLSKKFNELNGTQQSIQTLSLWLIHHRKHSKTIVLVWLKELKKATPPRKLIYVYLANDVIQNSKKKGNEFNKDFGTHLAEAFASAYKDAGEKQRGSLDRILNIWEDRGVYTKDFMKNLRQELGQRASAGNTQTSVSIADVLTPKPPSQSPAKRPSQQNQSISEFLAKKRKIGKDDADQVTLKQEINGLTTEELGHYDTEALIKRLSSLESSASCDAAIREKIAKLPPEVSDISQLAKLHDKESARRLSDIVDSACSMLTDYNKRLSTEMEERRNLAKMLRAFVLAQSEQLHHAEKRLQEYKNKLAKVNVVRHELKSHIQNLPDIARLPDPMVNFMSEYKYFLCHPSNGAMGSKREETSQETFVLFHSADCLPLTSEKSVTLIVAL</sequence>
<evidence type="ECO:0000313" key="4">
    <source>
        <dbReference type="EMBL" id="WAR11770.1"/>
    </source>
</evidence>
<evidence type="ECO:0000259" key="3">
    <source>
        <dbReference type="PROSITE" id="PS51391"/>
    </source>
</evidence>
<accession>A0ABY7ER94</accession>
<dbReference type="SUPFAM" id="SSF48464">
    <property type="entry name" value="ENTH/VHS domain"/>
    <property type="match status" value="1"/>
</dbReference>
<feature type="coiled-coil region" evidence="1">
    <location>
        <begin position="290"/>
        <end position="317"/>
    </location>
</feature>
<evidence type="ECO:0000256" key="2">
    <source>
        <dbReference type="SAM" id="MobiDB-lite"/>
    </source>
</evidence>
<dbReference type="EMBL" id="CP111019">
    <property type="protein sequence ID" value="WAR11770.1"/>
    <property type="molecule type" value="Genomic_DNA"/>
</dbReference>
<feature type="domain" description="CID" evidence="3">
    <location>
        <begin position="1"/>
        <end position="133"/>
    </location>
</feature>
<dbReference type="Pfam" id="PF04818">
    <property type="entry name" value="CID"/>
    <property type="match status" value="1"/>
</dbReference>
<dbReference type="Pfam" id="PF16566">
    <property type="entry name" value="CREPT"/>
    <property type="match status" value="1"/>
</dbReference>
<dbReference type="InterPro" id="IPR006569">
    <property type="entry name" value="CID_dom"/>
</dbReference>
<dbReference type="SMART" id="SM00582">
    <property type="entry name" value="RPR"/>
    <property type="match status" value="1"/>
</dbReference>
<dbReference type="Proteomes" id="UP001164746">
    <property type="component" value="Chromosome 8"/>
</dbReference>
<dbReference type="InterPro" id="IPR008942">
    <property type="entry name" value="ENTH_VHS"/>
</dbReference>
<dbReference type="PROSITE" id="PS51391">
    <property type="entry name" value="CID"/>
    <property type="match status" value="1"/>
</dbReference>
<feature type="region of interest" description="Disordered" evidence="2">
    <location>
        <begin position="147"/>
        <end position="167"/>
    </location>
</feature>
<dbReference type="PANTHER" id="PTHR12460:SF0">
    <property type="entry name" value="CID DOMAIN-CONTAINING PROTEIN-RELATED"/>
    <property type="match status" value="1"/>
</dbReference>
<proteinExistence type="predicted"/>
<dbReference type="PANTHER" id="PTHR12460">
    <property type="entry name" value="CYCLIN-DEPENDENT KINASE INHIBITOR-RELATED PROTEIN"/>
    <property type="match status" value="1"/>
</dbReference>
<evidence type="ECO:0000256" key="1">
    <source>
        <dbReference type="SAM" id="Coils"/>
    </source>
</evidence>
<dbReference type="Gene3D" id="6.10.250.2560">
    <property type="match status" value="1"/>
</dbReference>
<dbReference type="InterPro" id="IPR032337">
    <property type="entry name" value="RPRD1A/B_C"/>
</dbReference>
<dbReference type="Gene3D" id="1.25.40.90">
    <property type="match status" value="1"/>
</dbReference>
<reference evidence="4" key="1">
    <citation type="submission" date="2022-11" db="EMBL/GenBank/DDBJ databases">
        <title>Centuries of genome instability and evolution in soft-shell clam transmissible cancer (bioRxiv).</title>
        <authorList>
            <person name="Hart S.F.M."/>
            <person name="Yonemitsu M.A."/>
            <person name="Giersch R.M."/>
            <person name="Beal B.F."/>
            <person name="Arriagada G."/>
            <person name="Davis B.W."/>
            <person name="Ostrander E.A."/>
            <person name="Goff S.P."/>
            <person name="Metzger M.J."/>
        </authorList>
    </citation>
    <scope>NUCLEOTIDE SEQUENCE</scope>
    <source>
        <strain evidence="4">MELC-2E11</strain>
        <tissue evidence="4">Siphon/mantle</tissue>
    </source>
</reference>
<evidence type="ECO:0000313" key="5">
    <source>
        <dbReference type="Proteomes" id="UP001164746"/>
    </source>
</evidence>